<evidence type="ECO:0000313" key="2">
    <source>
        <dbReference type="Proteomes" id="UP001428341"/>
    </source>
</evidence>
<proteinExistence type="predicted"/>
<dbReference type="AlphaFoldDB" id="A0AAP0QAU4"/>
<protein>
    <submittedName>
        <fullName evidence="1">Uncharacterized protein</fullName>
    </submittedName>
</protein>
<comment type="caution">
    <text evidence="1">The sequence shown here is derived from an EMBL/GenBank/DDBJ whole genome shotgun (WGS) entry which is preliminary data.</text>
</comment>
<dbReference type="Proteomes" id="UP001428341">
    <property type="component" value="Unassembled WGS sequence"/>
</dbReference>
<organism evidence="1 2">
    <name type="scientific">Citrus x changshan-huyou</name>
    <dbReference type="NCBI Taxonomy" id="2935761"/>
    <lineage>
        <taxon>Eukaryota</taxon>
        <taxon>Viridiplantae</taxon>
        <taxon>Streptophyta</taxon>
        <taxon>Embryophyta</taxon>
        <taxon>Tracheophyta</taxon>
        <taxon>Spermatophyta</taxon>
        <taxon>Magnoliopsida</taxon>
        <taxon>eudicotyledons</taxon>
        <taxon>Gunneridae</taxon>
        <taxon>Pentapetalae</taxon>
        <taxon>rosids</taxon>
        <taxon>malvids</taxon>
        <taxon>Sapindales</taxon>
        <taxon>Rutaceae</taxon>
        <taxon>Aurantioideae</taxon>
        <taxon>Citrus</taxon>
    </lineage>
</organism>
<name>A0AAP0QAU4_9ROSI</name>
<reference evidence="1 2" key="1">
    <citation type="submission" date="2024-05" db="EMBL/GenBank/DDBJ databases">
        <title>Haplotype-resolved chromosome-level genome assembly of Huyou (Citrus changshanensis).</title>
        <authorList>
            <person name="Miao C."/>
            <person name="Chen W."/>
            <person name="Wu Y."/>
            <person name="Wang L."/>
            <person name="Zhao S."/>
            <person name="Grierson D."/>
            <person name="Xu C."/>
            <person name="Chen K."/>
        </authorList>
    </citation>
    <scope>NUCLEOTIDE SEQUENCE [LARGE SCALE GENOMIC DNA]</scope>
    <source>
        <strain evidence="1">01-14</strain>
        <tissue evidence="1">Leaf</tissue>
    </source>
</reference>
<sequence>MEEEDERQRVNLCVIFTAKNDTVAKFQHVNPSVRKNDINSLNILKKTYNLIFVNKFCLF</sequence>
<keyword evidence="2" id="KW-1185">Reference proteome</keyword>
<dbReference type="EMBL" id="JBCGBO010000025">
    <property type="protein sequence ID" value="KAK9176449.1"/>
    <property type="molecule type" value="Genomic_DNA"/>
</dbReference>
<gene>
    <name evidence="1" type="ORF">WN944_028466</name>
</gene>
<accession>A0AAP0QAU4</accession>
<evidence type="ECO:0000313" key="1">
    <source>
        <dbReference type="EMBL" id="KAK9176449.1"/>
    </source>
</evidence>